<sequence>VKWQNKRHKRNLKEQHQLLKTKTPAAATACKPKSAADKKQD</sequence>
<comment type="caution">
    <text evidence="2">The sequence shown here is derived from an EMBL/GenBank/DDBJ whole genome shotgun (WGS) entry which is preliminary data.</text>
</comment>
<feature type="compositionally biased region" description="Basic residues" evidence="1">
    <location>
        <begin position="1"/>
        <end position="11"/>
    </location>
</feature>
<dbReference type="Proteomes" id="UP000299102">
    <property type="component" value="Unassembled WGS sequence"/>
</dbReference>
<name>A0A4C1T7D1_EUMVA</name>
<feature type="compositionally biased region" description="Low complexity" evidence="1">
    <location>
        <begin position="20"/>
        <end position="33"/>
    </location>
</feature>
<feature type="non-terminal residue" evidence="2">
    <location>
        <position position="1"/>
    </location>
</feature>
<keyword evidence="3" id="KW-1185">Reference proteome</keyword>
<evidence type="ECO:0000313" key="3">
    <source>
        <dbReference type="Proteomes" id="UP000299102"/>
    </source>
</evidence>
<organism evidence="2 3">
    <name type="scientific">Eumeta variegata</name>
    <name type="common">Bagworm moth</name>
    <name type="synonym">Eumeta japonica</name>
    <dbReference type="NCBI Taxonomy" id="151549"/>
    <lineage>
        <taxon>Eukaryota</taxon>
        <taxon>Metazoa</taxon>
        <taxon>Ecdysozoa</taxon>
        <taxon>Arthropoda</taxon>
        <taxon>Hexapoda</taxon>
        <taxon>Insecta</taxon>
        <taxon>Pterygota</taxon>
        <taxon>Neoptera</taxon>
        <taxon>Endopterygota</taxon>
        <taxon>Lepidoptera</taxon>
        <taxon>Glossata</taxon>
        <taxon>Ditrysia</taxon>
        <taxon>Tineoidea</taxon>
        <taxon>Psychidae</taxon>
        <taxon>Oiketicinae</taxon>
        <taxon>Eumeta</taxon>
    </lineage>
</organism>
<dbReference type="AlphaFoldDB" id="A0A4C1T7D1"/>
<feature type="region of interest" description="Disordered" evidence="1">
    <location>
        <begin position="1"/>
        <end position="41"/>
    </location>
</feature>
<dbReference type="EMBL" id="BGZK01004641">
    <property type="protein sequence ID" value="GBP10105.1"/>
    <property type="molecule type" value="Genomic_DNA"/>
</dbReference>
<evidence type="ECO:0000313" key="2">
    <source>
        <dbReference type="EMBL" id="GBP10105.1"/>
    </source>
</evidence>
<proteinExistence type="predicted"/>
<accession>A0A4C1T7D1</accession>
<gene>
    <name evidence="2" type="ORF">EVAR_73142_1</name>
</gene>
<reference evidence="2 3" key="1">
    <citation type="journal article" date="2019" name="Commun. Biol.">
        <title>The bagworm genome reveals a unique fibroin gene that provides high tensile strength.</title>
        <authorList>
            <person name="Kono N."/>
            <person name="Nakamura H."/>
            <person name="Ohtoshi R."/>
            <person name="Tomita M."/>
            <person name="Numata K."/>
            <person name="Arakawa K."/>
        </authorList>
    </citation>
    <scope>NUCLEOTIDE SEQUENCE [LARGE SCALE GENOMIC DNA]</scope>
</reference>
<protein>
    <submittedName>
        <fullName evidence="2">Uncharacterized protein</fullName>
    </submittedName>
</protein>
<evidence type="ECO:0000256" key="1">
    <source>
        <dbReference type="SAM" id="MobiDB-lite"/>
    </source>
</evidence>